<dbReference type="RefSeq" id="WP_030004657.1">
    <property type="nucleotide sequence ID" value="NC_022549.1"/>
</dbReference>
<comment type="subcellular location">
    <subcellularLocation>
        <location evidence="7">Cytoplasm</location>
    </subcellularLocation>
</comment>
<dbReference type="InterPro" id="IPR011343">
    <property type="entry name" value="DeoC"/>
</dbReference>
<dbReference type="PANTHER" id="PTHR10889">
    <property type="entry name" value="DEOXYRIBOSE-PHOSPHATE ALDOLASE"/>
    <property type="match status" value="1"/>
</dbReference>
<dbReference type="Gene3D" id="3.20.20.70">
    <property type="entry name" value="Aldolase class I"/>
    <property type="match status" value="1"/>
</dbReference>
<dbReference type="Pfam" id="PF01791">
    <property type="entry name" value="DeoC"/>
    <property type="match status" value="1"/>
</dbReference>
<dbReference type="GO" id="GO:0016052">
    <property type="term" value="P:carbohydrate catabolic process"/>
    <property type="evidence" value="ECO:0007669"/>
    <property type="project" value="TreeGrafter"/>
</dbReference>
<reference evidence="8 9" key="1">
    <citation type="journal article" date="2013" name="J. Mol. Microbiol. Biotechnol.">
        <title>Analysis of the Complete Genomes of Acholeplasma brassicae , A. palmae and A. laidlawii and Their Comparison to the Obligate Parasites from ' Candidatus Phytoplasma'.</title>
        <authorList>
            <person name="Kube M."/>
            <person name="Siewert C."/>
            <person name="Migdoll A.M."/>
            <person name="Duduk B."/>
            <person name="Holz S."/>
            <person name="Rabus R."/>
            <person name="Seemuller E."/>
            <person name="Mitrovic J."/>
            <person name="Muller I."/>
            <person name="Buttner C."/>
            <person name="Reinhardt R."/>
        </authorList>
    </citation>
    <scope>NUCLEOTIDE SEQUENCE [LARGE SCALE GENOMIC DNA]</scope>
    <source>
        <strain evidence="9">0502</strain>
    </source>
</reference>
<dbReference type="HAMAP" id="MF_00114">
    <property type="entry name" value="DeoC_type1"/>
    <property type="match status" value="1"/>
</dbReference>
<evidence type="ECO:0000313" key="8">
    <source>
        <dbReference type="EMBL" id="CCV65794.1"/>
    </source>
</evidence>
<evidence type="ECO:0000313" key="9">
    <source>
        <dbReference type="Proteomes" id="UP000032737"/>
    </source>
</evidence>
<dbReference type="InterPro" id="IPR013785">
    <property type="entry name" value="Aldolase_TIM"/>
</dbReference>
<dbReference type="HOGENOM" id="CLU_053595_0_2_14"/>
<keyword evidence="3 7" id="KW-0456">Lyase</keyword>
<dbReference type="OrthoDB" id="9778711at2"/>
<dbReference type="FunFam" id="3.20.20.70:FF:000044">
    <property type="entry name" value="Deoxyribose-phosphate aldolase"/>
    <property type="match status" value="1"/>
</dbReference>
<dbReference type="GO" id="GO:0004139">
    <property type="term" value="F:deoxyribose-phosphate aldolase activity"/>
    <property type="evidence" value="ECO:0007669"/>
    <property type="project" value="UniProtKB-UniRule"/>
</dbReference>
<feature type="active site" description="Proton donor/acceptor" evidence="7">
    <location>
        <position position="89"/>
    </location>
</feature>
<organism evidence="8 9">
    <name type="scientific">Acholeplasma brassicae</name>
    <dbReference type="NCBI Taxonomy" id="61635"/>
    <lineage>
        <taxon>Bacteria</taxon>
        <taxon>Bacillati</taxon>
        <taxon>Mycoplasmatota</taxon>
        <taxon>Mollicutes</taxon>
        <taxon>Acholeplasmatales</taxon>
        <taxon>Acholeplasmataceae</taxon>
        <taxon>Acholeplasma</taxon>
    </lineage>
</organism>
<proteinExistence type="inferred from homology"/>
<name>U4KSZ4_9MOLU</name>
<dbReference type="EMBL" id="FO681348">
    <property type="protein sequence ID" value="CCV65794.1"/>
    <property type="molecule type" value="Genomic_DNA"/>
</dbReference>
<sequence length="224" mass="24020">MNLSKYIDHTKLGPTVTSYDVQKLCQEAVEHDFMSVCVDPVFVPLAAQQLKGSDVLVCTVVGFPSGMHQSEIKAQEAKLAIKEGAQEIDMVINVGALKEKNYDLVYNDIKLVKEACGNTLLKVIIETCFLTDEEKVIACELAVKANADYVKTSTGFGKGGATVSDIALMRKVVKDALGVKASGGVRSYEDAMAMIEAGASRIGASSGIQIVSKKENNNDSNTSY</sequence>
<dbReference type="GO" id="GO:0009264">
    <property type="term" value="P:deoxyribonucleotide catabolic process"/>
    <property type="evidence" value="ECO:0007669"/>
    <property type="project" value="UniProtKB-UniRule"/>
</dbReference>
<keyword evidence="2 7" id="KW-0963">Cytoplasm</keyword>
<keyword evidence="9" id="KW-1185">Reference proteome</keyword>
<dbReference type="CDD" id="cd00959">
    <property type="entry name" value="DeoC"/>
    <property type="match status" value="1"/>
</dbReference>
<feature type="active site" description="Schiff-base intermediate with acetaldehyde" evidence="7">
    <location>
        <position position="151"/>
    </location>
</feature>
<protein>
    <recommendedName>
        <fullName evidence="7">Deoxyribose-phosphate aldolase</fullName>
        <shortName evidence="7">DERA</shortName>
        <ecNumber evidence="7">4.1.2.4</ecNumber>
    </recommendedName>
    <alternativeName>
        <fullName evidence="7">2-deoxy-D-ribose 5-phosphate aldolase</fullName>
    </alternativeName>
    <alternativeName>
        <fullName evidence="7">Phosphodeoxyriboaldolase</fullName>
        <shortName evidence="7">Deoxyriboaldolase</shortName>
    </alternativeName>
</protein>
<dbReference type="PIRSF" id="PIRSF001357">
    <property type="entry name" value="DeoC"/>
    <property type="match status" value="1"/>
</dbReference>
<dbReference type="PANTHER" id="PTHR10889:SF1">
    <property type="entry name" value="DEOXYRIBOSE-PHOSPHATE ALDOLASE"/>
    <property type="match status" value="1"/>
</dbReference>
<dbReference type="GO" id="GO:0006018">
    <property type="term" value="P:2-deoxyribose 1-phosphate catabolic process"/>
    <property type="evidence" value="ECO:0007669"/>
    <property type="project" value="UniProtKB-UniRule"/>
</dbReference>
<dbReference type="InterPro" id="IPR002915">
    <property type="entry name" value="DeoC/FbaB/LacD_aldolase"/>
</dbReference>
<evidence type="ECO:0000256" key="6">
    <source>
        <dbReference type="ARBA" id="ARBA00056337"/>
    </source>
</evidence>
<evidence type="ECO:0000256" key="7">
    <source>
        <dbReference type="HAMAP-Rule" id="MF_00114"/>
    </source>
</evidence>
<evidence type="ECO:0000256" key="2">
    <source>
        <dbReference type="ARBA" id="ARBA00022490"/>
    </source>
</evidence>
<dbReference type="InterPro" id="IPR028581">
    <property type="entry name" value="DeoC_typeI"/>
</dbReference>
<dbReference type="Proteomes" id="UP000032737">
    <property type="component" value="Chromosome"/>
</dbReference>
<comment type="function">
    <text evidence="6 7">Catalyzes a reversible aldol reaction between acetaldehyde and D-glyceraldehyde 3-phosphate to generate 2-deoxy-D-ribose 5-phosphate.</text>
</comment>
<keyword evidence="4 7" id="KW-0704">Schiff base</keyword>
<dbReference type="AlphaFoldDB" id="U4KSZ4"/>
<dbReference type="SMART" id="SM01133">
    <property type="entry name" value="DeoC"/>
    <property type="match status" value="1"/>
</dbReference>
<comment type="catalytic activity">
    <reaction evidence="5 7">
        <text>2-deoxy-D-ribose 5-phosphate = D-glyceraldehyde 3-phosphate + acetaldehyde</text>
        <dbReference type="Rhea" id="RHEA:12821"/>
        <dbReference type="ChEBI" id="CHEBI:15343"/>
        <dbReference type="ChEBI" id="CHEBI:59776"/>
        <dbReference type="ChEBI" id="CHEBI:62877"/>
        <dbReference type="EC" id="4.1.2.4"/>
    </reaction>
</comment>
<comment type="similarity">
    <text evidence="1 7">Belongs to the DeoC/FbaB aldolase family. DeoC type 1 subfamily.</text>
</comment>
<dbReference type="KEGG" id="abra:BN85307730"/>
<gene>
    <name evidence="7 8" type="primary">deoC</name>
    <name evidence="8" type="ORF">BN85307730</name>
</gene>
<dbReference type="GO" id="GO:0005737">
    <property type="term" value="C:cytoplasm"/>
    <property type="evidence" value="ECO:0007669"/>
    <property type="project" value="UniProtKB-SubCell"/>
</dbReference>
<evidence type="ECO:0000256" key="4">
    <source>
        <dbReference type="ARBA" id="ARBA00023270"/>
    </source>
</evidence>
<dbReference type="SUPFAM" id="SSF51569">
    <property type="entry name" value="Aldolase"/>
    <property type="match status" value="1"/>
</dbReference>
<dbReference type="EC" id="4.1.2.4" evidence="7"/>
<dbReference type="UniPathway" id="UPA00002">
    <property type="reaction ID" value="UER00468"/>
</dbReference>
<evidence type="ECO:0000256" key="3">
    <source>
        <dbReference type="ARBA" id="ARBA00023239"/>
    </source>
</evidence>
<comment type="pathway">
    <text evidence="7">Carbohydrate degradation; 2-deoxy-D-ribose 1-phosphate degradation; D-glyceraldehyde 3-phosphate and acetaldehyde from 2-deoxy-alpha-D-ribose 1-phosphate: step 2/2.</text>
</comment>
<dbReference type="STRING" id="61635.BN85307730"/>
<feature type="active site" description="Proton donor/acceptor" evidence="7">
    <location>
        <position position="180"/>
    </location>
</feature>
<dbReference type="NCBIfam" id="TIGR00126">
    <property type="entry name" value="deoC"/>
    <property type="match status" value="1"/>
</dbReference>
<accession>U4KSZ4</accession>
<evidence type="ECO:0000256" key="5">
    <source>
        <dbReference type="ARBA" id="ARBA00048791"/>
    </source>
</evidence>
<evidence type="ECO:0000256" key="1">
    <source>
        <dbReference type="ARBA" id="ARBA00010936"/>
    </source>
</evidence>